<dbReference type="InterPro" id="IPR050807">
    <property type="entry name" value="TransReg_Diox_bact_type"/>
</dbReference>
<organism evidence="4 5">
    <name type="scientific">Streptomyces halstedii</name>
    <dbReference type="NCBI Taxonomy" id="1944"/>
    <lineage>
        <taxon>Bacteria</taxon>
        <taxon>Bacillati</taxon>
        <taxon>Actinomycetota</taxon>
        <taxon>Actinomycetes</taxon>
        <taxon>Kitasatosporales</taxon>
        <taxon>Streptomycetaceae</taxon>
        <taxon>Streptomyces</taxon>
    </lineage>
</organism>
<feature type="region of interest" description="Disordered" evidence="2">
    <location>
        <begin position="59"/>
        <end position="92"/>
    </location>
</feature>
<name>A0ABS6TSZ7_STRHA</name>
<evidence type="ECO:0000259" key="3">
    <source>
        <dbReference type="PROSITE" id="PS50943"/>
    </source>
</evidence>
<dbReference type="EMBL" id="JAHUVW010000001">
    <property type="protein sequence ID" value="MBV7671416.1"/>
    <property type="molecule type" value="Genomic_DNA"/>
</dbReference>
<dbReference type="Pfam" id="PF13560">
    <property type="entry name" value="HTH_31"/>
    <property type="match status" value="1"/>
</dbReference>
<accession>A0ABS6TSZ7</accession>
<dbReference type="SUPFAM" id="SSF47413">
    <property type="entry name" value="lambda repressor-like DNA-binding domains"/>
    <property type="match status" value="1"/>
</dbReference>
<evidence type="ECO:0000313" key="5">
    <source>
        <dbReference type="Proteomes" id="UP000735541"/>
    </source>
</evidence>
<dbReference type="InterPro" id="IPR001387">
    <property type="entry name" value="Cro/C1-type_HTH"/>
</dbReference>
<reference evidence="4 5" key="1">
    <citation type="submission" date="2021-07" db="EMBL/GenBank/DDBJ databases">
        <title>Sequencing Streptomyces halstedii LGO-A4 genome an citrus endophytic actinomycete.</title>
        <authorList>
            <person name="Samborskyy M."/>
            <person name="Scott N."/>
            <person name="Deglau R."/>
            <person name="Dickens S."/>
            <person name="Oliveira L.G."/>
        </authorList>
    </citation>
    <scope>NUCLEOTIDE SEQUENCE [LARGE SCALE GENOMIC DNA]</scope>
    <source>
        <strain evidence="4 5">LGO-A4</strain>
    </source>
</reference>
<dbReference type="Gene3D" id="1.10.260.40">
    <property type="entry name" value="lambda repressor-like DNA-binding domains"/>
    <property type="match status" value="1"/>
</dbReference>
<protein>
    <submittedName>
        <fullName evidence="4">Helix-turn-helix transcriptional regulator</fullName>
    </submittedName>
</protein>
<dbReference type="CDD" id="cd00093">
    <property type="entry name" value="HTH_XRE"/>
    <property type="match status" value="1"/>
</dbReference>
<dbReference type="PANTHER" id="PTHR46797">
    <property type="entry name" value="HTH-TYPE TRANSCRIPTIONAL REGULATOR"/>
    <property type="match status" value="1"/>
</dbReference>
<evidence type="ECO:0000313" key="4">
    <source>
        <dbReference type="EMBL" id="MBV7671416.1"/>
    </source>
</evidence>
<feature type="compositionally biased region" description="Basic and acidic residues" evidence="2">
    <location>
        <begin position="1"/>
        <end position="15"/>
    </location>
</feature>
<dbReference type="SMART" id="SM00530">
    <property type="entry name" value="HTH_XRE"/>
    <property type="match status" value="1"/>
</dbReference>
<keyword evidence="5" id="KW-1185">Reference proteome</keyword>
<dbReference type="InterPro" id="IPR010982">
    <property type="entry name" value="Lambda_DNA-bd_dom_sf"/>
</dbReference>
<comment type="caution">
    <text evidence="4">The sequence shown here is derived from an EMBL/GenBank/DDBJ whole genome shotgun (WGS) entry which is preliminary data.</text>
</comment>
<feature type="domain" description="HTH cro/C1-type" evidence="3">
    <location>
        <begin position="8"/>
        <end position="62"/>
    </location>
</feature>
<dbReference type="PANTHER" id="PTHR46797:SF1">
    <property type="entry name" value="METHYLPHOSPHONATE SYNTHASE"/>
    <property type="match status" value="1"/>
</dbReference>
<feature type="region of interest" description="Disordered" evidence="2">
    <location>
        <begin position="1"/>
        <end position="20"/>
    </location>
</feature>
<keyword evidence="1" id="KW-0238">DNA-binding</keyword>
<proteinExistence type="predicted"/>
<dbReference type="PROSITE" id="PS50943">
    <property type="entry name" value="HTH_CROC1"/>
    <property type="match status" value="1"/>
</dbReference>
<evidence type="ECO:0000256" key="1">
    <source>
        <dbReference type="ARBA" id="ARBA00023125"/>
    </source>
</evidence>
<sequence>MKADGPRIRQRRETSGRGLRNFAAAAGISASHLSRIERGETDPQPEALARIATHLGCDIGDLTPETNGDDDGHLDHARSRPDDDEGSRGAHP</sequence>
<dbReference type="RefSeq" id="WP_228870039.1">
    <property type="nucleotide sequence ID" value="NZ_JAHUVW010000001.1"/>
</dbReference>
<evidence type="ECO:0000256" key="2">
    <source>
        <dbReference type="SAM" id="MobiDB-lite"/>
    </source>
</evidence>
<gene>
    <name evidence="4" type="ORF">STHAL_18365</name>
</gene>
<feature type="compositionally biased region" description="Basic and acidic residues" evidence="2">
    <location>
        <begin position="70"/>
        <end position="81"/>
    </location>
</feature>
<dbReference type="Proteomes" id="UP000735541">
    <property type="component" value="Unassembled WGS sequence"/>
</dbReference>